<dbReference type="Proteomes" id="UP000246702">
    <property type="component" value="Unassembled WGS sequence"/>
</dbReference>
<evidence type="ECO:0000313" key="4">
    <source>
        <dbReference type="Proteomes" id="UP000246702"/>
    </source>
</evidence>
<dbReference type="GeneID" id="37109499"/>
<evidence type="ECO:0000313" key="3">
    <source>
        <dbReference type="EMBL" id="PWY89535.1"/>
    </source>
</evidence>
<sequence length="128" mass="14668">MINDYYLVRRILPLGRKYEVLAKNSSRHRSSGPCRLDRWTPPPREKDQSGLQKPAGKKEKWFGFGFWLQLFLLRLNLDPMAVRLVQIFSIIIGCGNFAILFTLVGEGAIFIFRVPWPFGGPDADTLTN</sequence>
<keyword evidence="2" id="KW-1133">Transmembrane helix</keyword>
<evidence type="ECO:0000256" key="1">
    <source>
        <dbReference type="SAM" id="MobiDB-lite"/>
    </source>
</evidence>
<feature type="compositionally biased region" description="Basic and acidic residues" evidence="1">
    <location>
        <begin position="35"/>
        <end position="48"/>
    </location>
</feature>
<organism evidence="3 4">
    <name type="scientific">Aspergillus sclerotioniger CBS 115572</name>
    <dbReference type="NCBI Taxonomy" id="1450535"/>
    <lineage>
        <taxon>Eukaryota</taxon>
        <taxon>Fungi</taxon>
        <taxon>Dikarya</taxon>
        <taxon>Ascomycota</taxon>
        <taxon>Pezizomycotina</taxon>
        <taxon>Eurotiomycetes</taxon>
        <taxon>Eurotiomycetidae</taxon>
        <taxon>Eurotiales</taxon>
        <taxon>Aspergillaceae</taxon>
        <taxon>Aspergillus</taxon>
        <taxon>Aspergillus subgen. Circumdati</taxon>
    </lineage>
</organism>
<keyword evidence="4" id="KW-1185">Reference proteome</keyword>
<keyword evidence="2" id="KW-0812">Transmembrane</keyword>
<feature type="region of interest" description="Disordered" evidence="1">
    <location>
        <begin position="27"/>
        <end position="56"/>
    </location>
</feature>
<feature type="transmembrane region" description="Helical" evidence="2">
    <location>
        <begin position="83"/>
        <end position="104"/>
    </location>
</feature>
<dbReference type="RefSeq" id="XP_025468446.1">
    <property type="nucleotide sequence ID" value="XM_025607356.1"/>
</dbReference>
<proteinExistence type="predicted"/>
<keyword evidence="2" id="KW-0472">Membrane</keyword>
<accession>A0A317WTW7</accession>
<protein>
    <submittedName>
        <fullName evidence="3">Uncharacterized protein</fullName>
    </submittedName>
</protein>
<dbReference type="EMBL" id="MSFK01000011">
    <property type="protein sequence ID" value="PWY89535.1"/>
    <property type="molecule type" value="Genomic_DNA"/>
</dbReference>
<name>A0A317WTW7_9EURO</name>
<dbReference type="AlphaFoldDB" id="A0A317WTW7"/>
<comment type="caution">
    <text evidence="3">The sequence shown here is derived from an EMBL/GenBank/DDBJ whole genome shotgun (WGS) entry which is preliminary data.</text>
</comment>
<gene>
    <name evidence="3" type="ORF">BO94DRAFT_39565</name>
</gene>
<reference evidence="3 4" key="1">
    <citation type="submission" date="2016-12" db="EMBL/GenBank/DDBJ databases">
        <title>The genomes of Aspergillus section Nigri reveals drivers in fungal speciation.</title>
        <authorList>
            <consortium name="DOE Joint Genome Institute"/>
            <person name="Vesth T.C."/>
            <person name="Nybo J."/>
            <person name="Theobald S."/>
            <person name="Brandl J."/>
            <person name="Frisvad J.C."/>
            <person name="Nielsen K.F."/>
            <person name="Lyhne E.K."/>
            <person name="Kogle M.E."/>
            <person name="Kuo A."/>
            <person name="Riley R."/>
            <person name="Clum A."/>
            <person name="Nolan M."/>
            <person name="Lipzen A."/>
            <person name="Salamov A."/>
            <person name="Henrissat B."/>
            <person name="Wiebenga A."/>
            <person name="De Vries R.P."/>
            <person name="Grigoriev I.V."/>
            <person name="Mortensen U.H."/>
            <person name="Andersen M.R."/>
            <person name="Baker S.E."/>
        </authorList>
    </citation>
    <scope>NUCLEOTIDE SEQUENCE [LARGE SCALE GENOMIC DNA]</scope>
    <source>
        <strain evidence="3 4">CBS 115572</strain>
    </source>
</reference>
<evidence type="ECO:0000256" key="2">
    <source>
        <dbReference type="SAM" id="Phobius"/>
    </source>
</evidence>